<organism evidence="2 3">
    <name type="scientific">Geosmithia morbida</name>
    <dbReference type="NCBI Taxonomy" id="1094350"/>
    <lineage>
        <taxon>Eukaryota</taxon>
        <taxon>Fungi</taxon>
        <taxon>Dikarya</taxon>
        <taxon>Ascomycota</taxon>
        <taxon>Pezizomycotina</taxon>
        <taxon>Sordariomycetes</taxon>
        <taxon>Hypocreomycetidae</taxon>
        <taxon>Hypocreales</taxon>
        <taxon>Bionectriaceae</taxon>
        <taxon>Geosmithia</taxon>
    </lineage>
</organism>
<name>A0A9P4Z0W3_9HYPO</name>
<dbReference type="SUPFAM" id="SSF51735">
    <property type="entry name" value="NAD(P)-binding Rossmann-fold domains"/>
    <property type="match status" value="1"/>
</dbReference>
<dbReference type="AlphaFoldDB" id="A0A9P4Z0W3"/>
<reference evidence="2" key="1">
    <citation type="submission" date="2020-03" db="EMBL/GenBank/DDBJ databases">
        <title>Site-based positive gene gene selection in Geosmithia morbida across the United States reveals a broad range of putative effectors and factors for local host and environmental adapation.</title>
        <authorList>
            <person name="Onufrak A."/>
            <person name="Murdoch R.W."/>
            <person name="Gazis R."/>
            <person name="Huff M."/>
            <person name="Staton M."/>
            <person name="Klingeman W."/>
            <person name="Hadziabdic D."/>
        </authorList>
    </citation>
    <scope>NUCLEOTIDE SEQUENCE</scope>
    <source>
        <strain evidence="2">1262</strain>
    </source>
</reference>
<dbReference type="InterPro" id="IPR036291">
    <property type="entry name" value="NAD(P)-bd_dom_sf"/>
</dbReference>
<sequence length="154" mass="16144">MPVTDSTARHFFTAPAYAVVGASSNTAKYGHKIFAWYLNHDLPVTPLNPASPSVTVAGKDYATLPNVAALPKPRETAVSIITPPSVTLGVLKEAQKAGVPSVWLQPGTFDDEVIDFATAEGNFEAVVYGSGGRGSEGWCVLVDGEKAIKDAGKL</sequence>
<dbReference type="GeneID" id="55966491"/>
<comment type="caution">
    <text evidence="2">The sequence shown here is derived from an EMBL/GenBank/DDBJ whole genome shotgun (WGS) entry which is preliminary data.</text>
</comment>
<evidence type="ECO:0000259" key="1">
    <source>
        <dbReference type="SMART" id="SM00881"/>
    </source>
</evidence>
<gene>
    <name evidence="2" type="ORF">GMORB2_0261</name>
</gene>
<feature type="domain" description="CoA-binding" evidence="1">
    <location>
        <begin position="11"/>
        <end position="108"/>
    </location>
</feature>
<dbReference type="EMBL" id="JAANYQ010000001">
    <property type="protein sequence ID" value="KAF4126525.1"/>
    <property type="molecule type" value="Genomic_DNA"/>
</dbReference>
<keyword evidence="3" id="KW-1185">Reference proteome</keyword>
<evidence type="ECO:0000313" key="3">
    <source>
        <dbReference type="Proteomes" id="UP000749293"/>
    </source>
</evidence>
<dbReference type="InterPro" id="IPR003781">
    <property type="entry name" value="CoA-bd"/>
</dbReference>
<dbReference type="Proteomes" id="UP000749293">
    <property type="component" value="Unassembled WGS sequence"/>
</dbReference>
<dbReference type="PANTHER" id="PTHR33303:SF2">
    <property type="entry name" value="COA-BINDING DOMAIN-CONTAINING PROTEIN"/>
    <property type="match status" value="1"/>
</dbReference>
<dbReference type="SMART" id="SM00881">
    <property type="entry name" value="CoA_binding"/>
    <property type="match status" value="1"/>
</dbReference>
<dbReference type="RefSeq" id="XP_035325177.1">
    <property type="nucleotide sequence ID" value="XM_035462247.1"/>
</dbReference>
<evidence type="ECO:0000313" key="2">
    <source>
        <dbReference type="EMBL" id="KAF4126525.1"/>
    </source>
</evidence>
<dbReference type="Gene3D" id="3.40.50.720">
    <property type="entry name" value="NAD(P)-binding Rossmann-like Domain"/>
    <property type="match status" value="1"/>
</dbReference>
<dbReference type="Pfam" id="PF13380">
    <property type="entry name" value="CoA_binding_2"/>
    <property type="match status" value="1"/>
</dbReference>
<dbReference type="OrthoDB" id="5138418at2759"/>
<dbReference type="PANTHER" id="PTHR33303">
    <property type="entry name" value="CYTOPLASMIC PROTEIN-RELATED"/>
    <property type="match status" value="1"/>
</dbReference>
<proteinExistence type="predicted"/>
<protein>
    <recommendedName>
        <fullName evidence="1">CoA-binding domain-containing protein</fullName>
    </recommendedName>
</protein>
<accession>A0A9P4Z0W3</accession>